<reference evidence="5" key="1">
    <citation type="journal article" date="2019" name="Gigascience">
        <title>De novo genome assembly of the endangered Acer yangbiense, a plant species with extremely small populations endemic to Yunnan Province, China.</title>
        <authorList>
            <person name="Yang J."/>
            <person name="Wariss H.M."/>
            <person name="Tao L."/>
            <person name="Zhang R."/>
            <person name="Yun Q."/>
            <person name="Hollingsworth P."/>
            <person name="Dao Z."/>
            <person name="Luo G."/>
            <person name="Guo H."/>
            <person name="Ma Y."/>
            <person name="Sun W."/>
        </authorList>
    </citation>
    <scope>NUCLEOTIDE SEQUENCE [LARGE SCALE GENOMIC DNA]</scope>
    <source>
        <strain evidence="5">cv. Malutang</strain>
    </source>
</reference>
<organism evidence="4 5">
    <name type="scientific">Acer yangbiense</name>
    <dbReference type="NCBI Taxonomy" id="1000413"/>
    <lineage>
        <taxon>Eukaryota</taxon>
        <taxon>Viridiplantae</taxon>
        <taxon>Streptophyta</taxon>
        <taxon>Embryophyta</taxon>
        <taxon>Tracheophyta</taxon>
        <taxon>Spermatophyta</taxon>
        <taxon>Magnoliopsida</taxon>
        <taxon>eudicotyledons</taxon>
        <taxon>Gunneridae</taxon>
        <taxon>Pentapetalae</taxon>
        <taxon>rosids</taxon>
        <taxon>malvids</taxon>
        <taxon>Sapindales</taxon>
        <taxon>Sapindaceae</taxon>
        <taxon>Hippocastanoideae</taxon>
        <taxon>Acereae</taxon>
        <taxon>Acer</taxon>
    </lineage>
</organism>
<feature type="coiled-coil region" evidence="1">
    <location>
        <begin position="362"/>
        <end position="413"/>
    </location>
</feature>
<feature type="region of interest" description="Disordered" evidence="2">
    <location>
        <begin position="42"/>
        <end position="70"/>
    </location>
</feature>
<dbReference type="Gene3D" id="3.40.50.720">
    <property type="entry name" value="NAD(P)-binding Rossmann-like Domain"/>
    <property type="match status" value="1"/>
</dbReference>
<feature type="compositionally biased region" description="Low complexity" evidence="2">
    <location>
        <begin position="1"/>
        <end position="26"/>
    </location>
</feature>
<feature type="region of interest" description="Disordered" evidence="2">
    <location>
        <begin position="1"/>
        <end position="27"/>
    </location>
</feature>
<gene>
    <name evidence="4" type="ORF">EZV62_002727</name>
</gene>
<keyword evidence="1" id="KW-0175">Coiled coil</keyword>
<dbReference type="AlphaFoldDB" id="A0A5C7IYE5"/>
<accession>A0A5C7IYE5</accession>
<feature type="domain" description="NAD(P)-binding" evidence="3">
    <location>
        <begin position="110"/>
        <end position="318"/>
    </location>
</feature>
<dbReference type="OrthoDB" id="514963at2759"/>
<dbReference type="Proteomes" id="UP000323000">
    <property type="component" value="Chromosome 1"/>
</dbReference>
<dbReference type="PANTHER" id="PTHR47711:SF2">
    <property type="entry name" value="PROTEIN PLASTID TRANSCRIPTIONALLY ACTIVE 16, CHLOROPLASTIC"/>
    <property type="match status" value="1"/>
</dbReference>
<sequence>MAPTLSSNSFLPTTTTTTPHSRLPTLRNSRLTVFAKRSGPFSSFQFGKPKEDDEESSEASPDSGNSSPFRFDFGKVPDIKSLIPVVNNPANGLSFGNSRKKDPRTVYVAGATGQAGVRIAQSLLREGFSVRAGVPELGAAQELARLAAKYKIISNEESKRLNAVESSFQDAESIAKAIGNASKVVVTIGPTENGPTAEVSTSDALQVIEAAQLAGVAHVAIIYDGNITGQSTYNVLDGLSSFFNNLFSRSQPLSVPELLQEVIKTDVRYTFIKTSLTEDFSPESSYNVVVSAEGSAGENDYKVATSQIASLVADVFSNTAIAENKVVTVFTDPSAPAKTVDQLFSGIAEDGRRAAYAEAIAKAKAEEEASVAVERAREAADASRKLEEEVKKLSEQEARAASLAEQAQEKADQATGGAASVETLISKAKGISSGISWEKLSTQFASAVQKPNGGAENEEEKAKPKIQIATVRGRAKARTLPSLRAVLKQSPPPQPPKAKPRDEPEREVRKVFGGLFKQETIYIDDD</sequence>
<evidence type="ECO:0000256" key="2">
    <source>
        <dbReference type="SAM" id="MobiDB-lite"/>
    </source>
</evidence>
<evidence type="ECO:0000256" key="1">
    <source>
        <dbReference type="SAM" id="Coils"/>
    </source>
</evidence>
<dbReference type="InterPro" id="IPR036291">
    <property type="entry name" value="NAD(P)-bd_dom_sf"/>
</dbReference>
<dbReference type="EMBL" id="VAHF01000001">
    <property type="protein sequence ID" value="TXG74148.1"/>
    <property type="molecule type" value="Genomic_DNA"/>
</dbReference>
<evidence type="ECO:0000313" key="4">
    <source>
        <dbReference type="EMBL" id="TXG74148.1"/>
    </source>
</evidence>
<keyword evidence="5" id="KW-1185">Reference proteome</keyword>
<evidence type="ECO:0000313" key="5">
    <source>
        <dbReference type="Proteomes" id="UP000323000"/>
    </source>
</evidence>
<dbReference type="SUPFAM" id="SSF51735">
    <property type="entry name" value="NAD(P)-binding Rossmann-fold domains"/>
    <property type="match status" value="1"/>
</dbReference>
<protein>
    <recommendedName>
        <fullName evidence="3">NAD(P)-binding domain-containing protein</fullName>
    </recommendedName>
</protein>
<comment type="caution">
    <text evidence="4">The sequence shown here is derived from an EMBL/GenBank/DDBJ whole genome shotgun (WGS) entry which is preliminary data.</text>
</comment>
<name>A0A5C7IYE5_9ROSI</name>
<dbReference type="Pfam" id="PF13460">
    <property type="entry name" value="NAD_binding_10"/>
    <property type="match status" value="1"/>
</dbReference>
<proteinExistence type="predicted"/>
<evidence type="ECO:0000259" key="3">
    <source>
        <dbReference type="Pfam" id="PF13460"/>
    </source>
</evidence>
<dbReference type="InterPro" id="IPR016040">
    <property type="entry name" value="NAD(P)-bd_dom"/>
</dbReference>
<dbReference type="PANTHER" id="PTHR47711">
    <property type="entry name" value="PROTEIN PLASTID TRANSCRIPTIONALLY ACTIVE 16, CHLOROPLASTIC"/>
    <property type="match status" value="1"/>
</dbReference>
<feature type="region of interest" description="Disordered" evidence="2">
    <location>
        <begin position="449"/>
        <end position="508"/>
    </location>
</feature>
<feature type="compositionally biased region" description="Basic and acidic residues" evidence="2">
    <location>
        <begin position="499"/>
        <end position="508"/>
    </location>
</feature>